<evidence type="ECO:0000259" key="6">
    <source>
        <dbReference type="Pfam" id="PF20148"/>
    </source>
</evidence>
<organism evidence="8 9">
    <name type="scientific">Xenorhabdus stockiae</name>
    <dbReference type="NCBI Taxonomy" id="351614"/>
    <lineage>
        <taxon>Bacteria</taxon>
        <taxon>Pseudomonadati</taxon>
        <taxon>Pseudomonadota</taxon>
        <taxon>Gammaproteobacteria</taxon>
        <taxon>Enterobacterales</taxon>
        <taxon>Morganellaceae</taxon>
        <taxon>Xenorhabdus</taxon>
    </lineage>
</organism>
<dbReference type="RefSeq" id="WP_169926637.1">
    <property type="nucleotide sequence ID" value="NZ_CAWNRH010000095.1"/>
</dbReference>
<comment type="caution">
    <text evidence="8">The sequence shown here is derived from an EMBL/GenBank/DDBJ whole genome shotgun (WGS) entry which is preliminary data.</text>
</comment>
<evidence type="ECO:0000259" key="7">
    <source>
        <dbReference type="Pfam" id="PF25023"/>
    </source>
</evidence>
<dbReference type="InterPro" id="IPR006530">
    <property type="entry name" value="YD"/>
</dbReference>
<dbReference type="NCBIfam" id="TIGR03696">
    <property type="entry name" value="Rhs_assc_core"/>
    <property type="match status" value="1"/>
</dbReference>
<dbReference type="InterPro" id="IPR011047">
    <property type="entry name" value="Quinoprotein_ADH-like_sf"/>
</dbReference>
<dbReference type="Gene3D" id="2.60.200.60">
    <property type="match status" value="1"/>
</dbReference>
<dbReference type="NCBIfam" id="TIGR01643">
    <property type="entry name" value="YD_repeat_2x"/>
    <property type="match status" value="9"/>
</dbReference>
<dbReference type="InterPro" id="IPR022385">
    <property type="entry name" value="Rhs_assc_core"/>
</dbReference>
<accession>A0A2D0KNG6</accession>
<evidence type="ECO:0000256" key="1">
    <source>
        <dbReference type="ARBA" id="ARBA00009455"/>
    </source>
</evidence>
<dbReference type="InterPro" id="IPR031325">
    <property type="entry name" value="RHS_repeat"/>
</dbReference>
<dbReference type="InterPro" id="IPR045351">
    <property type="entry name" value="DUF6531"/>
</dbReference>
<evidence type="ECO:0000256" key="2">
    <source>
        <dbReference type="ARBA" id="ARBA00022737"/>
    </source>
</evidence>
<dbReference type="Pfam" id="PF13151">
    <property type="entry name" value="DUF3990"/>
    <property type="match status" value="1"/>
</dbReference>
<feature type="domain" description="Teneurin-like YD-shell" evidence="7">
    <location>
        <begin position="1089"/>
        <end position="1221"/>
    </location>
</feature>
<dbReference type="Proteomes" id="UP000222366">
    <property type="component" value="Unassembled WGS sequence"/>
</dbReference>
<dbReference type="Pfam" id="PF03527">
    <property type="entry name" value="RHS"/>
    <property type="match status" value="1"/>
</dbReference>
<dbReference type="PANTHER" id="PTHR32305:SF15">
    <property type="entry name" value="PROTEIN RHSA-RELATED"/>
    <property type="match status" value="1"/>
</dbReference>
<protein>
    <submittedName>
        <fullName evidence="8">RhsA protein in rhs element</fullName>
    </submittedName>
</protein>
<feature type="domain" description="DUF6531" evidence="6">
    <location>
        <begin position="330"/>
        <end position="401"/>
    </location>
</feature>
<feature type="compositionally biased region" description="Polar residues" evidence="3">
    <location>
        <begin position="18"/>
        <end position="30"/>
    </location>
</feature>
<reference evidence="8 9" key="1">
    <citation type="journal article" date="2017" name="Nat. Microbiol.">
        <title>Natural product diversity associated with the nematode symbionts Photorhabdus and Xenorhabdus.</title>
        <authorList>
            <person name="Tobias N.J."/>
            <person name="Wolff H."/>
            <person name="Djahanschiri B."/>
            <person name="Grundmann F."/>
            <person name="Kronenwerth M."/>
            <person name="Shi Y.M."/>
            <person name="Simonyi S."/>
            <person name="Grun P."/>
            <person name="Shapiro-Ilan D."/>
            <person name="Pidot S.J."/>
            <person name="Stinear T.P."/>
            <person name="Ebersberger I."/>
            <person name="Bode H.B."/>
        </authorList>
    </citation>
    <scope>NUCLEOTIDE SEQUENCE [LARGE SCALE GENOMIC DNA]</scope>
    <source>
        <strain evidence="8 9">DSM 17904</strain>
    </source>
</reference>
<name>A0A2D0KNG6_9GAMM</name>
<gene>
    <name evidence="8" type="ORF">Xsto_02440</name>
</gene>
<dbReference type="EMBL" id="NJAJ01000021">
    <property type="protein sequence ID" value="PHM64979.1"/>
    <property type="molecule type" value="Genomic_DNA"/>
</dbReference>
<dbReference type="InterPro" id="IPR001826">
    <property type="entry name" value="RHS"/>
</dbReference>
<comment type="similarity">
    <text evidence="1">Belongs to the RHS family.</text>
</comment>
<feature type="transmembrane region" description="Helical" evidence="4">
    <location>
        <begin position="166"/>
        <end position="190"/>
    </location>
</feature>
<proteinExistence type="inferred from homology"/>
<dbReference type="Pfam" id="PF20148">
    <property type="entry name" value="DUF6531"/>
    <property type="match status" value="1"/>
</dbReference>
<keyword evidence="4" id="KW-1133">Transmembrane helix</keyword>
<feature type="domain" description="Teneurin-like YD-shell" evidence="7">
    <location>
        <begin position="852"/>
        <end position="957"/>
    </location>
</feature>
<evidence type="ECO:0000313" key="9">
    <source>
        <dbReference type="Proteomes" id="UP000222366"/>
    </source>
</evidence>
<dbReference type="InterPro" id="IPR050708">
    <property type="entry name" value="T6SS_VgrG/RHS"/>
</dbReference>
<keyword evidence="9" id="KW-1185">Reference proteome</keyword>
<keyword evidence="4" id="KW-0472">Membrane</keyword>
<dbReference type="InterPro" id="IPR025051">
    <property type="entry name" value="DUF3990"/>
</dbReference>
<feature type="region of interest" description="Disordered" evidence="3">
    <location>
        <begin position="18"/>
        <end position="47"/>
    </location>
</feature>
<keyword evidence="2" id="KW-0677">Repeat</keyword>
<dbReference type="SUPFAM" id="SSF50998">
    <property type="entry name" value="Quinoprotein alcohol dehydrogenase-like"/>
    <property type="match status" value="1"/>
</dbReference>
<feature type="transmembrane region" description="Helical" evidence="4">
    <location>
        <begin position="137"/>
        <end position="159"/>
    </location>
</feature>
<dbReference type="InterPro" id="IPR008727">
    <property type="entry name" value="PAAR_motif"/>
</dbReference>
<dbReference type="PANTHER" id="PTHR32305">
    <property type="match status" value="1"/>
</dbReference>
<dbReference type="Pfam" id="PF05593">
    <property type="entry name" value="RHS_repeat"/>
    <property type="match status" value="1"/>
</dbReference>
<sequence length="1566" mass="175223">MSVSQNVMMGAAAVQRPYQTPVANNSTSPAQGGRPAPIPPRTEKSTSDKALEFLQSDTFEMATLATGGAYAVATGAATPFAVGVAAGMAGGAAGAYVGDKIGHAIAAGMGMGTVATEGENPAREGDAIAHQNKSAGLWGALGGILLGAVTALAVGALVVATGGVALVAVAAAAAAGGFVGGACAGIGAAIGQYGSNKGTIIKGSPNVYFEGKPVARIGDPIVCSDHLGAGAIAEGAKTVFANGKGIARLGHRTTCDANINSAAGSISITKETGDRLPIMEENNKALQWAVVIAGLMPFPRNKKGVTKSDKPKESVDAKSCSPSKKKCKNDPVDLTTGDFLQQKPMLSLPGTVPLSLVRTYRSTENFSGLFGPKWADGWSRHLLLDGDATYFTDDDGVIYTFHTPVTEKKVFAVNLKAGHYLLFGDRDHGLHLFDRSSQLTLSFEQKDGVYQRISAISDRNGNRIFFHYEDPFDEGVLRLSQITHSDGYRLLLGYDQKNLTTIEYITDELRQRLVTCHYDVRGYLVECETFQFYHLWHEYNDYGQMTRWRSNSGSDASIDYDTYGRVVAVSTPQGYWNAQFQYDDAERVTTYLDPEGGCTRYWYDEDGNVVRSIDPLGRETLMEWDLRNMVSETDPLGRRTCFEYSSYGELTKLIQPSGETFTYNYDEYGQLLQAKLPDGQSWSFHYNDAGEPDSVTDPLGRREEYRYNQHGELLRKILPDGTEWRYEYEQHRLYQVLSPTGYTTCYDQDGLGRLRSMTDSLGQKTHYQHSAFHASLNGSVTEVTQPDGIRQQITYDQAGRISAVTDGEGQVTQYTYGPFNLLTSMTRPNGTTLNFDYDRSLRLKKVTTAMGETYQYEYDFADQLVRETDFTGRTLEYAYDLAGRRTSVRYPNGQLTRLCYNDDDQIRRREHWQVEESFCELRVFIEYRYDPMGRLLCAISPDAKVEFEYNEAGHLIGERVNGREISRQWDMKSGLPTAETVGEHTLNFSYNRASQLTRFQFSQHDPLILNYDPFGRETVRESAKGFIMASRYTTTGQLEHQSAGRATAFFRDTLQQNDPHFPPQATAVNRSWQYDRAFNVQVIDDGIWGQTRYRYNQNDQVIHASFGGFRAFEEEFHYDKQGNLSCHLPNNAQNALKQVEQRQLAGRVVHRGDVTYRYDLNGRLVEKTELRDGFRPQIWRYRWDIQDQLTHCETPDGSRWQYKYDAFGRRIQKLKVHDGKLTAANLQRWLNGKPDLTLKSDAIIGHDFLWSGDQLIEETPIYADGTPAYDRSIRWLYAPGALTPWARYERGKLHYTVSDHQGTVREILSEEGQLIWAGRLSTWGRLDTWPAVAGNHEDAHVNCNLRFMGQYADEETGLYYNRFRYYDHETGQYLTPDPLNLSGGFNPYGYVHNPVRFVDPLGLSSGTTTFYHAGRFEEGTKIDLSKGTGGKDFDPGGQKGFYVTASKEQALDWAKRRGLPTLATFEVPNSELAKLNIKVFDPNSPADRKEWSQYVREGREGTLVHNYDGVSGPYLANSTPFQYKGAPPKMKGHQLALYTPKAVELFDKYLVSVKRVAGGKIVDECP</sequence>
<feature type="domain" description="Teneurin-like YD-shell" evidence="7">
    <location>
        <begin position="493"/>
        <end position="690"/>
    </location>
</feature>
<keyword evidence="4" id="KW-0812">Transmembrane</keyword>
<feature type="region of interest" description="Disordered" evidence="3">
    <location>
        <begin position="302"/>
        <end position="327"/>
    </location>
</feature>
<dbReference type="InterPro" id="IPR056823">
    <property type="entry name" value="TEN-like_YD-shell"/>
</dbReference>
<dbReference type="Pfam" id="PF25023">
    <property type="entry name" value="TEN_YD-shell"/>
    <property type="match status" value="3"/>
</dbReference>
<feature type="compositionally biased region" description="Basic and acidic residues" evidence="3">
    <location>
        <begin position="306"/>
        <end position="316"/>
    </location>
</feature>
<evidence type="ECO:0000259" key="5">
    <source>
        <dbReference type="Pfam" id="PF03527"/>
    </source>
</evidence>
<dbReference type="CDD" id="cd14742">
    <property type="entry name" value="PAAR_RHS"/>
    <property type="match status" value="1"/>
</dbReference>
<evidence type="ECO:0000313" key="8">
    <source>
        <dbReference type="EMBL" id="PHM64979.1"/>
    </source>
</evidence>
<evidence type="ECO:0000256" key="4">
    <source>
        <dbReference type="SAM" id="Phobius"/>
    </source>
</evidence>
<dbReference type="Gene3D" id="2.180.10.10">
    <property type="entry name" value="RHS repeat-associated core"/>
    <property type="match status" value="3"/>
</dbReference>
<evidence type="ECO:0000256" key="3">
    <source>
        <dbReference type="SAM" id="MobiDB-lite"/>
    </source>
</evidence>
<dbReference type="Pfam" id="PF05488">
    <property type="entry name" value="PAAR_motif"/>
    <property type="match status" value="1"/>
</dbReference>
<feature type="domain" description="RHS protein conserved region" evidence="5">
    <location>
        <begin position="1294"/>
        <end position="1326"/>
    </location>
</feature>